<dbReference type="EMBL" id="JACCJC010000049">
    <property type="protein sequence ID" value="KAF6232294.1"/>
    <property type="molecule type" value="Genomic_DNA"/>
</dbReference>
<organism evidence="2 3">
    <name type="scientific">Letharia columbiana</name>
    <dbReference type="NCBI Taxonomy" id="112416"/>
    <lineage>
        <taxon>Eukaryota</taxon>
        <taxon>Fungi</taxon>
        <taxon>Dikarya</taxon>
        <taxon>Ascomycota</taxon>
        <taxon>Pezizomycotina</taxon>
        <taxon>Lecanoromycetes</taxon>
        <taxon>OSLEUM clade</taxon>
        <taxon>Lecanoromycetidae</taxon>
        <taxon>Lecanorales</taxon>
        <taxon>Lecanorineae</taxon>
        <taxon>Parmeliaceae</taxon>
        <taxon>Letharia</taxon>
    </lineage>
</organism>
<dbReference type="GeneID" id="59291050"/>
<keyword evidence="3" id="KW-1185">Reference proteome</keyword>
<gene>
    <name evidence="2" type="ORF">HO173_009399</name>
</gene>
<evidence type="ECO:0000256" key="1">
    <source>
        <dbReference type="SAM" id="MobiDB-lite"/>
    </source>
</evidence>
<dbReference type="RefSeq" id="XP_037161723.1">
    <property type="nucleotide sequence ID" value="XM_037311289.1"/>
</dbReference>
<evidence type="ECO:0000313" key="3">
    <source>
        <dbReference type="Proteomes" id="UP000578531"/>
    </source>
</evidence>
<sequence>MVLVTQSGAEIGDDATQSGEKRADERSIQVYLRKLHCNHAGLIEDAGTIGPSMIAACALALVSSRYNTIKGMRAAR</sequence>
<accession>A0A8H6L1R1</accession>
<name>A0A8H6L1R1_9LECA</name>
<dbReference type="AlphaFoldDB" id="A0A8H6L1R1"/>
<dbReference type="Proteomes" id="UP000578531">
    <property type="component" value="Unassembled WGS sequence"/>
</dbReference>
<comment type="caution">
    <text evidence="2">The sequence shown here is derived from an EMBL/GenBank/DDBJ whole genome shotgun (WGS) entry which is preliminary data.</text>
</comment>
<reference evidence="2 3" key="1">
    <citation type="journal article" date="2020" name="Genomics">
        <title>Complete, high-quality genomes from long-read metagenomic sequencing of two wolf lichen thalli reveals enigmatic genome architecture.</title>
        <authorList>
            <person name="McKenzie S.K."/>
            <person name="Walston R.F."/>
            <person name="Allen J.L."/>
        </authorList>
    </citation>
    <scope>NUCLEOTIDE SEQUENCE [LARGE SCALE GENOMIC DNA]</scope>
    <source>
        <strain evidence="2">WasteWater2</strain>
    </source>
</reference>
<evidence type="ECO:0000313" key="2">
    <source>
        <dbReference type="EMBL" id="KAF6232294.1"/>
    </source>
</evidence>
<proteinExistence type="predicted"/>
<protein>
    <submittedName>
        <fullName evidence="2">Uncharacterized protein</fullName>
    </submittedName>
</protein>
<feature type="region of interest" description="Disordered" evidence="1">
    <location>
        <begin position="1"/>
        <end position="23"/>
    </location>
</feature>